<evidence type="ECO:0000313" key="3">
    <source>
        <dbReference type="Proteomes" id="UP001501586"/>
    </source>
</evidence>
<evidence type="ECO:0000313" key="2">
    <source>
        <dbReference type="EMBL" id="GAA4283630.1"/>
    </source>
</evidence>
<reference evidence="3" key="1">
    <citation type="journal article" date="2019" name="Int. J. Syst. Evol. Microbiol.">
        <title>The Global Catalogue of Microorganisms (GCM) 10K type strain sequencing project: providing services to taxonomists for standard genome sequencing and annotation.</title>
        <authorList>
            <consortium name="The Broad Institute Genomics Platform"/>
            <consortium name="The Broad Institute Genome Sequencing Center for Infectious Disease"/>
            <person name="Wu L."/>
            <person name="Ma J."/>
        </authorList>
    </citation>
    <scope>NUCLEOTIDE SEQUENCE [LARGE SCALE GENOMIC DNA]</scope>
    <source>
        <strain evidence="3">JCM 17458</strain>
    </source>
</reference>
<proteinExistence type="predicted"/>
<feature type="transmembrane region" description="Helical" evidence="1">
    <location>
        <begin position="69"/>
        <end position="91"/>
    </location>
</feature>
<accession>A0ABP8EI60</accession>
<feature type="transmembrane region" description="Helical" evidence="1">
    <location>
        <begin position="218"/>
        <end position="235"/>
    </location>
</feature>
<dbReference type="Proteomes" id="UP001501586">
    <property type="component" value="Unassembled WGS sequence"/>
</dbReference>
<dbReference type="EMBL" id="BAABAZ010000004">
    <property type="protein sequence ID" value="GAA4283630.1"/>
    <property type="molecule type" value="Genomic_DNA"/>
</dbReference>
<keyword evidence="3" id="KW-1185">Reference proteome</keyword>
<keyword evidence="1" id="KW-0812">Transmembrane</keyword>
<organism evidence="2 3">
    <name type="scientific">Brevibacterium daeguense</name>
    <dbReference type="NCBI Taxonomy" id="909936"/>
    <lineage>
        <taxon>Bacteria</taxon>
        <taxon>Bacillati</taxon>
        <taxon>Actinomycetota</taxon>
        <taxon>Actinomycetes</taxon>
        <taxon>Micrococcales</taxon>
        <taxon>Brevibacteriaceae</taxon>
        <taxon>Brevibacterium</taxon>
    </lineage>
</organism>
<name>A0ABP8EI60_9MICO</name>
<keyword evidence="1" id="KW-1133">Transmembrane helix</keyword>
<comment type="caution">
    <text evidence="2">The sequence shown here is derived from an EMBL/GenBank/DDBJ whole genome shotgun (WGS) entry which is preliminary data.</text>
</comment>
<gene>
    <name evidence="2" type="ORF">GCM10022261_11610</name>
</gene>
<protein>
    <submittedName>
        <fullName evidence="2">Uncharacterized protein</fullName>
    </submittedName>
</protein>
<sequence length="236" mass="24851">MLDSVLSVPDMVSTLPGTSASQRREAPLGRAALWLCLGLGAGLGITALLIFLITGAIPTPGILDETPALQLLALIWPAVLALAAAVLLAVGSIPRAVHITRGAAEPLLRSGVRGLARVVRIRATRTGAQCRVKIALDARLPGGRAVPARLQWTVDPVDAEMLRLGAVIPVRMDPAQPRRIVLDSRADSRTALAGVDVGAQFSRKATLRTRIRMMKTPSRWSLLLGLLGGILTALIG</sequence>
<keyword evidence="1" id="KW-0472">Membrane</keyword>
<evidence type="ECO:0000256" key="1">
    <source>
        <dbReference type="SAM" id="Phobius"/>
    </source>
</evidence>
<feature type="transmembrane region" description="Helical" evidence="1">
    <location>
        <begin position="31"/>
        <end position="57"/>
    </location>
</feature>